<dbReference type="PROSITE" id="PS50126">
    <property type="entry name" value="S1"/>
    <property type="match status" value="1"/>
</dbReference>
<keyword evidence="4 8" id="KW-0548">Nucleotidyltransferase</keyword>
<evidence type="ECO:0000313" key="10">
    <source>
        <dbReference type="EMBL" id="OGC81764.1"/>
    </source>
</evidence>
<evidence type="ECO:0000256" key="3">
    <source>
        <dbReference type="ARBA" id="ARBA00022679"/>
    </source>
</evidence>
<accession>A0A1F4XJJ2</accession>
<comment type="subcellular location">
    <subcellularLocation>
        <location evidence="8">Cytoplasm</location>
    </subcellularLocation>
</comment>
<dbReference type="GO" id="GO:0006396">
    <property type="term" value="P:RNA processing"/>
    <property type="evidence" value="ECO:0007669"/>
    <property type="project" value="InterPro"/>
</dbReference>
<dbReference type="Gene3D" id="3.30.230.70">
    <property type="entry name" value="GHMP Kinase, N-terminal domain"/>
    <property type="match status" value="2"/>
</dbReference>
<dbReference type="Gene3D" id="3.30.1370.10">
    <property type="entry name" value="K Homology domain, type 1"/>
    <property type="match status" value="1"/>
</dbReference>
<dbReference type="SUPFAM" id="SSF54791">
    <property type="entry name" value="Eukaryotic type KH-domain (KH-domain type I)"/>
    <property type="match status" value="1"/>
</dbReference>
<dbReference type="InterPro" id="IPR012162">
    <property type="entry name" value="PNPase"/>
</dbReference>
<evidence type="ECO:0000313" key="11">
    <source>
        <dbReference type="Proteomes" id="UP000177614"/>
    </source>
</evidence>
<dbReference type="Gene3D" id="2.40.50.140">
    <property type="entry name" value="Nucleic acid-binding proteins"/>
    <property type="match status" value="1"/>
</dbReference>
<comment type="catalytic activity">
    <reaction evidence="8">
        <text>RNA(n+1) + phosphate = RNA(n) + a ribonucleoside 5'-diphosphate</text>
        <dbReference type="Rhea" id="RHEA:22096"/>
        <dbReference type="Rhea" id="RHEA-COMP:14527"/>
        <dbReference type="Rhea" id="RHEA-COMP:17342"/>
        <dbReference type="ChEBI" id="CHEBI:43474"/>
        <dbReference type="ChEBI" id="CHEBI:57930"/>
        <dbReference type="ChEBI" id="CHEBI:140395"/>
        <dbReference type="EC" id="2.7.7.8"/>
    </reaction>
</comment>
<dbReference type="SMART" id="SM00322">
    <property type="entry name" value="KH"/>
    <property type="match status" value="1"/>
</dbReference>
<reference evidence="10 11" key="1">
    <citation type="journal article" date="2016" name="Nat. Commun.">
        <title>Thousands of microbial genomes shed light on interconnected biogeochemical processes in an aquifer system.</title>
        <authorList>
            <person name="Anantharaman K."/>
            <person name="Brown C.T."/>
            <person name="Hug L.A."/>
            <person name="Sharon I."/>
            <person name="Castelle C.J."/>
            <person name="Probst A.J."/>
            <person name="Thomas B.C."/>
            <person name="Singh A."/>
            <person name="Wilkins M.J."/>
            <person name="Karaoz U."/>
            <person name="Brodie E.L."/>
            <person name="Williams K.H."/>
            <person name="Hubbard S.S."/>
            <person name="Banfield J.F."/>
        </authorList>
    </citation>
    <scope>NUCLEOTIDE SEQUENCE [LARGE SCALE GENOMIC DNA]</scope>
</reference>
<dbReference type="Proteomes" id="UP000177614">
    <property type="component" value="Unassembled WGS sequence"/>
</dbReference>
<dbReference type="Pfam" id="PF00013">
    <property type="entry name" value="KH_1"/>
    <property type="match status" value="1"/>
</dbReference>
<dbReference type="GO" id="GO:0005829">
    <property type="term" value="C:cytosol"/>
    <property type="evidence" value="ECO:0007669"/>
    <property type="project" value="TreeGrafter"/>
</dbReference>
<dbReference type="InterPro" id="IPR004088">
    <property type="entry name" value="KH_dom_type_1"/>
</dbReference>
<sequence>MSVYSSSAEIAGRNLTIETGELALQVQGSVVVRYADVVVLATAAVAEPRPGIDFFPLLIDYEEKFYASGKIRGSRYMKREGRPSDNAILADRLIDRPIRPLFPKGFINDVQVICTVLSADSENDPAIVALIGASAALSLAGLPFEGPVGAVRIGLIDGKLIVNPTYTELDKSKLNLVVAGTMDAIMMVECEAHEIDEETMSKALEFAHQEVKKTVAVQNDLIKKKGVTKVEYPLVIASDMVGATSGKKLLDVVKEFIDEKEMDTVFSKPLRKEIDAAMDEMKTTIKEKVLAVDDSFVPAHIVEVVDQFLKKHLRKNILEKDKRPDGRKLNEVRPLSSKVGFLPRTHGSAVFNRGETQALTIVTIGSKAAGQMFDEMDLDYTKHYMHHYNFPPYSSGEVRPLRGGPGRREIGHGYLAEKALVPVLPPLDTFPYAIRVVTEIMGSNGSTSMASVCGSTLSLMDAGVPIKAPVAGVAMGLMSDGKGTFKVLTDIRDLEDFGGDMDFKVAGTKDGITALQMDIKLQGITIDIMKEALMQAKEGRLFILDKILETIAAPRPEMSRYAPRVVSIKVDPEQVREVIGSGGKTINGIIEATGVEINIEDDGTVLISSNNEEGIADAIKIIKGITYKFIIGDVFEGTVVKVVQDRMSGKEIGVIVEKAPGKDGMVHISELAPRRIEKISEVCRVGDKLKVVVIDIDPVKHRVALSHKEYLNRFAGKDEK</sequence>
<keyword evidence="2 8" id="KW-0963">Cytoplasm</keyword>
<evidence type="ECO:0000256" key="5">
    <source>
        <dbReference type="ARBA" id="ARBA00022723"/>
    </source>
</evidence>
<comment type="cofactor">
    <cofactor evidence="8">
        <name>Mg(2+)</name>
        <dbReference type="ChEBI" id="CHEBI:18420"/>
    </cofactor>
</comment>
<dbReference type="STRING" id="1817814.A2V81_04630"/>
<comment type="function">
    <text evidence="8">Involved in mRNA degradation. Catalyzes the phosphorolysis of single-stranded polyribonucleotides processively in the 3'- to 5'-direction.</text>
</comment>
<evidence type="ECO:0000256" key="8">
    <source>
        <dbReference type="HAMAP-Rule" id="MF_01595"/>
    </source>
</evidence>
<dbReference type="GO" id="GO:0006402">
    <property type="term" value="P:mRNA catabolic process"/>
    <property type="evidence" value="ECO:0007669"/>
    <property type="project" value="UniProtKB-UniRule"/>
</dbReference>
<dbReference type="InterPro" id="IPR001247">
    <property type="entry name" value="ExoRNase_PH_dom1"/>
</dbReference>
<dbReference type="InterPro" id="IPR004087">
    <property type="entry name" value="KH_dom"/>
</dbReference>
<dbReference type="NCBIfam" id="NF008805">
    <property type="entry name" value="PRK11824.1"/>
    <property type="match status" value="1"/>
</dbReference>
<evidence type="ECO:0000256" key="4">
    <source>
        <dbReference type="ARBA" id="ARBA00022695"/>
    </source>
</evidence>
<dbReference type="SUPFAM" id="SSF54211">
    <property type="entry name" value="Ribosomal protein S5 domain 2-like"/>
    <property type="match status" value="2"/>
</dbReference>
<dbReference type="SMART" id="SM00316">
    <property type="entry name" value="S1"/>
    <property type="match status" value="1"/>
</dbReference>
<gene>
    <name evidence="8" type="primary">pnp</name>
    <name evidence="10" type="ORF">A2V81_04630</name>
</gene>
<evidence type="ECO:0000259" key="9">
    <source>
        <dbReference type="PROSITE" id="PS50126"/>
    </source>
</evidence>
<dbReference type="FunFam" id="3.30.230.70:FF:000001">
    <property type="entry name" value="Polyribonucleotide nucleotidyltransferase"/>
    <property type="match status" value="1"/>
</dbReference>
<dbReference type="InterPro" id="IPR036612">
    <property type="entry name" value="KH_dom_type_1_sf"/>
</dbReference>
<dbReference type="InterPro" id="IPR036345">
    <property type="entry name" value="ExoRNase_PH_dom2_sf"/>
</dbReference>
<dbReference type="InterPro" id="IPR003029">
    <property type="entry name" value="S1_domain"/>
</dbReference>
<proteinExistence type="inferred from homology"/>
<dbReference type="PIRSF" id="PIRSF005499">
    <property type="entry name" value="PNPase"/>
    <property type="match status" value="1"/>
</dbReference>
<dbReference type="PANTHER" id="PTHR11252">
    <property type="entry name" value="POLYRIBONUCLEOTIDE NUCLEOTIDYLTRANSFERASE"/>
    <property type="match status" value="1"/>
</dbReference>
<dbReference type="CDD" id="cd02393">
    <property type="entry name" value="KH-I_PNPase"/>
    <property type="match status" value="1"/>
</dbReference>
<dbReference type="SUPFAM" id="SSF55666">
    <property type="entry name" value="Ribonuclease PH domain 2-like"/>
    <property type="match status" value="2"/>
</dbReference>
<dbReference type="Pfam" id="PF03725">
    <property type="entry name" value="RNase_PH_C"/>
    <property type="match status" value="2"/>
</dbReference>
<feature type="binding site" evidence="8">
    <location>
        <position position="502"/>
    </location>
    <ligand>
        <name>Mg(2+)</name>
        <dbReference type="ChEBI" id="CHEBI:18420"/>
    </ligand>
</feature>
<dbReference type="FunFam" id="3.30.230.70:FF:000002">
    <property type="entry name" value="Polyribonucleotide nucleotidyltransferase"/>
    <property type="match status" value="1"/>
</dbReference>
<keyword evidence="3 8" id="KW-0808">Transferase</keyword>
<dbReference type="EMBL" id="MEWR01000020">
    <property type="protein sequence ID" value="OGC81764.1"/>
    <property type="molecule type" value="Genomic_DNA"/>
</dbReference>
<dbReference type="InterPro" id="IPR015847">
    <property type="entry name" value="ExoRNase_PH_dom2"/>
</dbReference>
<evidence type="ECO:0000256" key="1">
    <source>
        <dbReference type="ARBA" id="ARBA00007404"/>
    </source>
</evidence>
<dbReference type="Pfam" id="PF03726">
    <property type="entry name" value="PNPase"/>
    <property type="match status" value="1"/>
</dbReference>
<feature type="domain" description="S1 motif" evidence="9">
    <location>
        <begin position="632"/>
        <end position="708"/>
    </location>
</feature>
<dbReference type="GO" id="GO:0004654">
    <property type="term" value="F:polyribonucleotide nucleotidyltransferase activity"/>
    <property type="evidence" value="ECO:0007669"/>
    <property type="project" value="UniProtKB-UniRule"/>
</dbReference>
<dbReference type="PROSITE" id="PS50084">
    <property type="entry name" value="KH_TYPE_1"/>
    <property type="match status" value="1"/>
</dbReference>
<protein>
    <recommendedName>
        <fullName evidence="8">Polyribonucleotide nucleotidyltransferase</fullName>
        <ecNumber evidence="8">2.7.7.8</ecNumber>
    </recommendedName>
    <alternativeName>
        <fullName evidence="8">Polynucleotide phosphorylase</fullName>
        <shortName evidence="8">PNPase</shortName>
    </alternativeName>
</protein>
<dbReference type="Pfam" id="PF01138">
    <property type="entry name" value="RNase_PH"/>
    <property type="match status" value="2"/>
</dbReference>
<dbReference type="NCBIfam" id="TIGR03591">
    <property type="entry name" value="polynuc_phos"/>
    <property type="match status" value="1"/>
</dbReference>
<keyword evidence="7 8" id="KW-0694">RNA-binding</keyword>
<dbReference type="InterPro" id="IPR027408">
    <property type="entry name" value="PNPase/RNase_PH_dom_sf"/>
</dbReference>
<feature type="binding site" evidence="8">
    <location>
        <position position="496"/>
    </location>
    <ligand>
        <name>Mg(2+)</name>
        <dbReference type="ChEBI" id="CHEBI:18420"/>
    </ligand>
</feature>
<organism evidence="10 11">
    <name type="scientific">Candidatus Abawacabacteria bacterium RBG_16_42_10</name>
    <dbReference type="NCBI Taxonomy" id="1817814"/>
    <lineage>
        <taxon>Bacteria</taxon>
        <taxon>Candidatus Abawacaibacteriota</taxon>
    </lineage>
</organism>
<dbReference type="HAMAP" id="MF_01595">
    <property type="entry name" value="PNPase"/>
    <property type="match status" value="1"/>
</dbReference>
<dbReference type="GO" id="GO:0003723">
    <property type="term" value="F:RNA binding"/>
    <property type="evidence" value="ECO:0007669"/>
    <property type="project" value="UniProtKB-UniRule"/>
</dbReference>
<dbReference type="PANTHER" id="PTHR11252:SF0">
    <property type="entry name" value="POLYRIBONUCLEOTIDE NUCLEOTIDYLTRANSFERASE 1, MITOCHONDRIAL"/>
    <property type="match status" value="1"/>
</dbReference>
<dbReference type="Pfam" id="PF00575">
    <property type="entry name" value="S1"/>
    <property type="match status" value="1"/>
</dbReference>
<dbReference type="AlphaFoldDB" id="A0A1F4XJJ2"/>
<comment type="similarity">
    <text evidence="1 8">Belongs to the polyribonucleotide nucleotidyltransferase family.</text>
</comment>
<evidence type="ECO:0000256" key="2">
    <source>
        <dbReference type="ARBA" id="ARBA00022490"/>
    </source>
</evidence>
<dbReference type="CDD" id="cd11364">
    <property type="entry name" value="RNase_PH_PNPase_2"/>
    <property type="match status" value="1"/>
</dbReference>
<name>A0A1F4XJJ2_9BACT</name>
<comment type="caution">
    <text evidence="10">The sequence shown here is derived from an EMBL/GenBank/DDBJ whole genome shotgun (WGS) entry which is preliminary data.</text>
</comment>
<evidence type="ECO:0000256" key="6">
    <source>
        <dbReference type="ARBA" id="ARBA00022842"/>
    </source>
</evidence>
<dbReference type="InterPro" id="IPR015848">
    <property type="entry name" value="PNPase_PH_RNA-bd_bac/org-type"/>
</dbReference>
<dbReference type="InterPro" id="IPR012340">
    <property type="entry name" value="NA-bd_OB-fold"/>
</dbReference>
<keyword evidence="6 8" id="KW-0460">Magnesium</keyword>
<keyword evidence="5 8" id="KW-0479">Metal-binding</keyword>
<dbReference type="InterPro" id="IPR020568">
    <property type="entry name" value="Ribosomal_Su5_D2-typ_SF"/>
</dbReference>
<evidence type="ECO:0000256" key="7">
    <source>
        <dbReference type="ARBA" id="ARBA00022884"/>
    </source>
</evidence>
<dbReference type="EC" id="2.7.7.8" evidence="8"/>
<dbReference type="GO" id="GO:0000175">
    <property type="term" value="F:3'-5'-RNA exonuclease activity"/>
    <property type="evidence" value="ECO:0007669"/>
    <property type="project" value="TreeGrafter"/>
</dbReference>
<dbReference type="FunFam" id="3.30.1370.10:FF:000001">
    <property type="entry name" value="Polyribonucleotide nucleotidyltransferase"/>
    <property type="match status" value="1"/>
</dbReference>
<dbReference type="GO" id="GO:0000287">
    <property type="term" value="F:magnesium ion binding"/>
    <property type="evidence" value="ECO:0007669"/>
    <property type="project" value="UniProtKB-UniRule"/>
</dbReference>
<dbReference type="SUPFAM" id="SSF50249">
    <property type="entry name" value="Nucleic acid-binding proteins"/>
    <property type="match status" value="1"/>
</dbReference>